<name>A0AA95L2G1_9BACL</name>
<protein>
    <submittedName>
        <fullName evidence="1">Uncharacterized protein</fullName>
    </submittedName>
</protein>
<dbReference type="RefSeq" id="WP_283927500.1">
    <property type="nucleotide sequence ID" value="NZ_CP126084.1"/>
</dbReference>
<proteinExistence type="predicted"/>
<evidence type="ECO:0000313" key="1">
    <source>
        <dbReference type="EMBL" id="WHX50426.1"/>
    </source>
</evidence>
<accession>A0AA95L2G1</accession>
<sequence length="60" mass="6840">MNDQRLLIKGTVASVIYNVVDLLLDNIDVTKVATAKTMVGYTYPTKQGQVWYNNTWNTLF</sequence>
<reference evidence="1" key="1">
    <citation type="submission" date="2023-05" db="EMBL/GenBank/DDBJ databases">
        <title>Comparative genomics of Bacillaceae isolates and their secondary metabolite potential.</title>
        <authorList>
            <person name="Song L."/>
            <person name="Nielsen L.J."/>
            <person name="Mohite O."/>
            <person name="Xu X."/>
            <person name="Weber T."/>
            <person name="Kovacs A.T."/>
        </authorList>
    </citation>
    <scope>NUCLEOTIDE SEQUENCE</scope>
    <source>
        <strain evidence="1">B2_4</strain>
    </source>
</reference>
<dbReference type="KEGG" id="pwn:QNH46_07150"/>
<evidence type="ECO:0000313" key="2">
    <source>
        <dbReference type="Proteomes" id="UP001177943"/>
    </source>
</evidence>
<organism evidence="1 2">
    <name type="scientific">Paenibacillus woosongensis</name>
    <dbReference type="NCBI Taxonomy" id="307580"/>
    <lineage>
        <taxon>Bacteria</taxon>
        <taxon>Bacillati</taxon>
        <taxon>Bacillota</taxon>
        <taxon>Bacilli</taxon>
        <taxon>Bacillales</taxon>
        <taxon>Paenibacillaceae</taxon>
        <taxon>Paenibacillus</taxon>
    </lineage>
</organism>
<dbReference type="Proteomes" id="UP001177943">
    <property type="component" value="Chromosome"/>
</dbReference>
<dbReference type="AlphaFoldDB" id="A0AA95L2G1"/>
<gene>
    <name evidence="1" type="ORF">QNH46_07150</name>
</gene>
<dbReference type="EMBL" id="CP126084">
    <property type="protein sequence ID" value="WHX50426.1"/>
    <property type="molecule type" value="Genomic_DNA"/>
</dbReference>